<proteinExistence type="predicted"/>
<dbReference type="Proteomes" id="UP000257109">
    <property type="component" value="Unassembled WGS sequence"/>
</dbReference>
<evidence type="ECO:0000256" key="1">
    <source>
        <dbReference type="SAM" id="MobiDB-lite"/>
    </source>
</evidence>
<accession>A0A371GUH1</accession>
<name>A0A371GUH1_MUCPR</name>
<dbReference type="AlphaFoldDB" id="A0A371GUH1"/>
<dbReference type="EMBL" id="QJKJ01004435">
    <property type="protein sequence ID" value="RDX94190.1"/>
    <property type="molecule type" value="Genomic_DNA"/>
</dbReference>
<comment type="caution">
    <text evidence="2">The sequence shown here is derived from an EMBL/GenBank/DDBJ whole genome shotgun (WGS) entry which is preliminary data.</text>
</comment>
<sequence>MEVLSNGTTYQNLKTLGKLLVSYNIPFLIFTLRTRCMLLGVGSIDRRPLIKKIYKDTREIKGDIQKNNAGTKWSKEAKFMGTNKVTSLLENGHVSGMTRNYVDHTQMYGQSTPKFAKTIKILSLTSSALGCECNWNIFQQLPKGSKEGPNSTSTSKGKEEVESIKIQTKDEGISKKNHMQSLLALSLSNQDSLKGLPPLFPFLLQPLHLYHDQILKDVTSHEPGKRNCAEELGQLVPYRENRPKIWHVYYGKRFKKNRRDELAREEGK</sequence>
<feature type="region of interest" description="Disordered" evidence="1">
    <location>
        <begin position="142"/>
        <end position="162"/>
    </location>
</feature>
<evidence type="ECO:0000313" key="2">
    <source>
        <dbReference type="EMBL" id="RDX94190.1"/>
    </source>
</evidence>
<reference evidence="2" key="1">
    <citation type="submission" date="2018-05" db="EMBL/GenBank/DDBJ databases">
        <title>Draft genome of Mucuna pruriens seed.</title>
        <authorList>
            <person name="Nnadi N.E."/>
            <person name="Vos R."/>
            <person name="Hasami M.H."/>
            <person name="Devisetty U.K."/>
            <person name="Aguiy J.C."/>
        </authorList>
    </citation>
    <scope>NUCLEOTIDE SEQUENCE [LARGE SCALE GENOMIC DNA]</scope>
    <source>
        <strain evidence="2">JCA_2017</strain>
    </source>
</reference>
<gene>
    <name evidence="2" type="ORF">CR513_23453</name>
</gene>
<organism evidence="2 3">
    <name type="scientific">Mucuna pruriens</name>
    <name type="common">Velvet bean</name>
    <name type="synonym">Dolichos pruriens</name>
    <dbReference type="NCBI Taxonomy" id="157652"/>
    <lineage>
        <taxon>Eukaryota</taxon>
        <taxon>Viridiplantae</taxon>
        <taxon>Streptophyta</taxon>
        <taxon>Embryophyta</taxon>
        <taxon>Tracheophyta</taxon>
        <taxon>Spermatophyta</taxon>
        <taxon>Magnoliopsida</taxon>
        <taxon>eudicotyledons</taxon>
        <taxon>Gunneridae</taxon>
        <taxon>Pentapetalae</taxon>
        <taxon>rosids</taxon>
        <taxon>fabids</taxon>
        <taxon>Fabales</taxon>
        <taxon>Fabaceae</taxon>
        <taxon>Papilionoideae</taxon>
        <taxon>50 kb inversion clade</taxon>
        <taxon>NPAAA clade</taxon>
        <taxon>indigoferoid/millettioid clade</taxon>
        <taxon>Phaseoleae</taxon>
        <taxon>Mucuna</taxon>
    </lineage>
</organism>
<keyword evidence="3" id="KW-1185">Reference proteome</keyword>
<evidence type="ECO:0000313" key="3">
    <source>
        <dbReference type="Proteomes" id="UP000257109"/>
    </source>
</evidence>
<protein>
    <submittedName>
        <fullName evidence="2">Uncharacterized protein</fullName>
    </submittedName>
</protein>
<feature type="non-terminal residue" evidence="2">
    <location>
        <position position="1"/>
    </location>
</feature>